<gene>
    <name evidence="1" type="ORF">A1O5_09153</name>
</gene>
<evidence type="ECO:0000313" key="1">
    <source>
        <dbReference type="EMBL" id="EXJ67807.1"/>
    </source>
</evidence>
<dbReference type="EMBL" id="AMGX01000015">
    <property type="protein sequence ID" value="EXJ67807.1"/>
    <property type="molecule type" value="Genomic_DNA"/>
</dbReference>
<protein>
    <submittedName>
        <fullName evidence="1">Uncharacterized protein</fullName>
    </submittedName>
</protein>
<comment type="caution">
    <text evidence="1">The sequence shown here is derived from an EMBL/GenBank/DDBJ whole genome shotgun (WGS) entry which is preliminary data.</text>
</comment>
<dbReference type="Proteomes" id="UP000019471">
    <property type="component" value="Unassembled WGS sequence"/>
</dbReference>
<dbReference type="RefSeq" id="XP_007747923.1">
    <property type="nucleotide sequence ID" value="XM_007749733.1"/>
</dbReference>
<sequence>MSFMSRSPRARFDPYGCSSSSEHGHYYAQRKPAYSGPWSTLPDRLKRSYYMEHARRRESQMADILRHACLFQTPEGQKNYLSVLPMQILHRIIKHLCQGEKIEVRGDVTDTDSASHGRVAEANKAAFMATCWKSYYIARPTFYWEVKFIFRTPEALHTFTVVETTADKERLDFVRNVEIGPLALPAWEGKSDSFGNLRARGFIGDDNFASGYEADVEDNEDSHHEE</sequence>
<organism evidence="1 2">
    <name type="scientific">Cladophialophora psammophila CBS 110553</name>
    <dbReference type="NCBI Taxonomy" id="1182543"/>
    <lineage>
        <taxon>Eukaryota</taxon>
        <taxon>Fungi</taxon>
        <taxon>Dikarya</taxon>
        <taxon>Ascomycota</taxon>
        <taxon>Pezizomycotina</taxon>
        <taxon>Eurotiomycetes</taxon>
        <taxon>Chaetothyriomycetidae</taxon>
        <taxon>Chaetothyriales</taxon>
        <taxon>Herpotrichiellaceae</taxon>
        <taxon>Cladophialophora</taxon>
    </lineage>
</organism>
<dbReference type="HOGENOM" id="CLU_106786_0_0_1"/>
<dbReference type="AlphaFoldDB" id="W9WI64"/>
<evidence type="ECO:0000313" key="2">
    <source>
        <dbReference type="Proteomes" id="UP000019471"/>
    </source>
</evidence>
<reference evidence="1 2" key="1">
    <citation type="submission" date="2013-03" db="EMBL/GenBank/DDBJ databases">
        <title>The Genome Sequence of Cladophialophora psammophila CBS 110553.</title>
        <authorList>
            <consortium name="The Broad Institute Genomics Platform"/>
            <person name="Cuomo C."/>
            <person name="de Hoog S."/>
            <person name="Gorbushina A."/>
            <person name="Walker B."/>
            <person name="Young S.K."/>
            <person name="Zeng Q."/>
            <person name="Gargeya S."/>
            <person name="Fitzgerald M."/>
            <person name="Haas B."/>
            <person name="Abouelleil A."/>
            <person name="Allen A.W."/>
            <person name="Alvarado L."/>
            <person name="Arachchi H.M."/>
            <person name="Berlin A.M."/>
            <person name="Chapman S.B."/>
            <person name="Gainer-Dewar J."/>
            <person name="Goldberg J."/>
            <person name="Griggs A."/>
            <person name="Gujja S."/>
            <person name="Hansen M."/>
            <person name="Howarth C."/>
            <person name="Imamovic A."/>
            <person name="Ireland A."/>
            <person name="Larimer J."/>
            <person name="McCowan C."/>
            <person name="Murphy C."/>
            <person name="Pearson M."/>
            <person name="Poon T.W."/>
            <person name="Priest M."/>
            <person name="Roberts A."/>
            <person name="Saif S."/>
            <person name="Shea T."/>
            <person name="Sisk P."/>
            <person name="Sykes S."/>
            <person name="Wortman J."/>
            <person name="Nusbaum C."/>
            <person name="Birren B."/>
        </authorList>
    </citation>
    <scope>NUCLEOTIDE SEQUENCE [LARGE SCALE GENOMIC DNA]</scope>
    <source>
        <strain evidence="1 2">CBS 110553</strain>
    </source>
</reference>
<keyword evidence="2" id="KW-1185">Reference proteome</keyword>
<name>W9WI64_9EURO</name>
<proteinExistence type="predicted"/>
<dbReference type="GeneID" id="19193850"/>
<dbReference type="OrthoDB" id="10348231at2759"/>
<accession>W9WI64</accession>